<comment type="caution">
    <text evidence="2">The sequence shown here is derived from an EMBL/GenBank/DDBJ whole genome shotgun (WGS) entry which is preliminary data.</text>
</comment>
<accession>A0A3N0BLJ1</accession>
<dbReference type="SUPFAM" id="SSF53098">
    <property type="entry name" value="Ribonuclease H-like"/>
    <property type="match status" value="1"/>
</dbReference>
<gene>
    <name evidence="2" type="ORF">D7003_18635</name>
</gene>
<dbReference type="AlphaFoldDB" id="A0A3N0BLJ1"/>
<dbReference type="InterPro" id="IPR001584">
    <property type="entry name" value="Integrase_cat-core"/>
</dbReference>
<reference evidence="2 3" key="1">
    <citation type="submission" date="2018-10" db="EMBL/GenBank/DDBJ databases">
        <title>Genome sequencing of Arthrobacter oryzae TNB02.</title>
        <authorList>
            <person name="Cho Y.-J."/>
            <person name="Cho A."/>
            <person name="Kim O.-S."/>
        </authorList>
    </citation>
    <scope>NUCLEOTIDE SEQUENCE [LARGE SCALE GENOMIC DNA]</scope>
    <source>
        <strain evidence="2 3">TNB02</strain>
    </source>
</reference>
<protein>
    <submittedName>
        <fullName evidence="2">IS481 family transposase</fullName>
    </submittedName>
</protein>
<dbReference type="InterPro" id="IPR009057">
    <property type="entry name" value="Homeodomain-like_sf"/>
</dbReference>
<evidence type="ECO:0000259" key="1">
    <source>
        <dbReference type="PROSITE" id="PS50994"/>
    </source>
</evidence>
<dbReference type="PANTHER" id="PTHR35004:SF7">
    <property type="entry name" value="INTEGRASE PROTEIN"/>
    <property type="match status" value="1"/>
</dbReference>
<dbReference type="NCBIfam" id="NF033577">
    <property type="entry name" value="transpos_IS481"/>
    <property type="match status" value="1"/>
</dbReference>
<dbReference type="GO" id="GO:0003676">
    <property type="term" value="F:nucleic acid binding"/>
    <property type="evidence" value="ECO:0007669"/>
    <property type="project" value="InterPro"/>
</dbReference>
<dbReference type="PANTHER" id="PTHR35004">
    <property type="entry name" value="TRANSPOSASE RV3428C-RELATED"/>
    <property type="match status" value="1"/>
</dbReference>
<dbReference type="Pfam" id="PF13683">
    <property type="entry name" value="rve_3"/>
    <property type="match status" value="1"/>
</dbReference>
<evidence type="ECO:0000313" key="3">
    <source>
        <dbReference type="Proteomes" id="UP000273807"/>
    </source>
</evidence>
<dbReference type="GO" id="GO:0015074">
    <property type="term" value="P:DNA integration"/>
    <property type="evidence" value="ECO:0007669"/>
    <property type="project" value="InterPro"/>
</dbReference>
<dbReference type="SUPFAM" id="SSF46689">
    <property type="entry name" value="Homeodomain-like"/>
    <property type="match status" value="1"/>
</dbReference>
<sequence>MRVMSVSDRWLEILLAPARDGIPVAEVCRRYGISRQSFYEYRRRLWAEGTDGLQPRSRRPVRSPAQTAGEVESLIVRLRVDNPRWGARILRTKLKQAGLDPVPAVSTVHRVLKRHGLVTPQENRTPKAWKRFERQAPNDLWQIDGTQVALVDGSKAWIVDLIDDHARFSIGAHAVRRFTAQAAWAAMEKAVMEHGAPRQLISDNGLQFRSRKGQKPVHFQEKLSALGIRQLNSRPRHPQTCGKLERYHRTFKEYYADHGPAPSIEVLQDLCDAFRWHYNHERPHRSLQQQTPANVYNISRKASPLDSRRVRSAPRVLKVSSAGSVNFRKRKINVGQAYTGELVRIVEGPENVIIHHAGTGEILRQLVLGPVGTYHGSGAKRGRPPKTPVAG</sequence>
<dbReference type="Proteomes" id="UP000273807">
    <property type="component" value="Unassembled WGS sequence"/>
</dbReference>
<dbReference type="PROSITE" id="PS50994">
    <property type="entry name" value="INTEGRASE"/>
    <property type="match status" value="1"/>
</dbReference>
<proteinExistence type="predicted"/>
<evidence type="ECO:0000313" key="2">
    <source>
        <dbReference type="EMBL" id="RNL49470.1"/>
    </source>
</evidence>
<dbReference type="Gene3D" id="1.10.10.10">
    <property type="entry name" value="Winged helix-like DNA-binding domain superfamily/Winged helix DNA-binding domain"/>
    <property type="match status" value="1"/>
</dbReference>
<dbReference type="InterPro" id="IPR036397">
    <property type="entry name" value="RNaseH_sf"/>
</dbReference>
<dbReference type="InterPro" id="IPR047656">
    <property type="entry name" value="IS481-like_transpos"/>
</dbReference>
<dbReference type="EMBL" id="RBED01000141">
    <property type="protein sequence ID" value="RNL49470.1"/>
    <property type="molecule type" value="Genomic_DNA"/>
</dbReference>
<dbReference type="Pfam" id="PF13565">
    <property type="entry name" value="HTH_32"/>
    <property type="match status" value="1"/>
</dbReference>
<dbReference type="OrthoDB" id="52928at2"/>
<keyword evidence="3" id="KW-1185">Reference proteome</keyword>
<dbReference type="InterPro" id="IPR036388">
    <property type="entry name" value="WH-like_DNA-bd_sf"/>
</dbReference>
<feature type="domain" description="Integrase catalytic" evidence="1">
    <location>
        <begin position="133"/>
        <end position="300"/>
    </location>
</feature>
<organism evidence="2 3">
    <name type="scientific">Arthrobacter oryzae</name>
    <dbReference type="NCBI Taxonomy" id="409290"/>
    <lineage>
        <taxon>Bacteria</taxon>
        <taxon>Bacillati</taxon>
        <taxon>Actinomycetota</taxon>
        <taxon>Actinomycetes</taxon>
        <taxon>Micrococcales</taxon>
        <taxon>Micrococcaceae</taxon>
        <taxon>Arthrobacter</taxon>
    </lineage>
</organism>
<dbReference type="InterPro" id="IPR012337">
    <property type="entry name" value="RNaseH-like_sf"/>
</dbReference>
<name>A0A3N0BLJ1_9MICC</name>
<dbReference type="Gene3D" id="3.30.420.10">
    <property type="entry name" value="Ribonuclease H-like superfamily/Ribonuclease H"/>
    <property type="match status" value="1"/>
</dbReference>